<dbReference type="EMBL" id="KE721364">
    <property type="protein sequence ID" value="ERF70049.1"/>
    <property type="molecule type" value="Genomic_DNA"/>
</dbReference>
<dbReference type="AlphaFoldDB" id="U1HM22"/>
<dbReference type="eggNOG" id="KOG3290">
    <property type="taxonomic scope" value="Eukaryota"/>
</dbReference>
<evidence type="ECO:0000256" key="2">
    <source>
        <dbReference type="ARBA" id="ARBA00005830"/>
    </source>
</evidence>
<protein>
    <recommendedName>
        <fullName evidence="7">Phytanoyl-CoA dioxygenase domain-containing protein 1</fullName>
    </recommendedName>
</protein>
<keyword evidence="3" id="KW-0479">Metal-binding</keyword>
<evidence type="ECO:0000256" key="1">
    <source>
        <dbReference type="ARBA" id="ARBA00001962"/>
    </source>
</evidence>
<dbReference type="GO" id="GO:0046872">
    <property type="term" value="F:metal ion binding"/>
    <property type="evidence" value="ECO:0007669"/>
    <property type="project" value="UniProtKB-KW"/>
</dbReference>
<dbReference type="PANTHER" id="PTHR20883">
    <property type="entry name" value="PHYTANOYL-COA DIOXYGENASE DOMAIN CONTAINING 1"/>
    <property type="match status" value="1"/>
</dbReference>
<evidence type="ECO:0000256" key="3">
    <source>
        <dbReference type="ARBA" id="ARBA00022723"/>
    </source>
</evidence>
<dbReference type="InterPro" id="IPR008775">
    <property type="entry name" value="Phytyl_CoA_dOase-like"/>
</dbReference>
<evidence type="ECO:0008006" key="7">
    <source>
        <dbReference type="Google" id="ProtNLM"/>
    </source>
</evidence>
<name>U1HM22_ENDPU</name>
<dbReference type="SUPFAM" id="SSF51197">
    <property type="entry name" value="Clavaminate synthase-like"/>
    <property type="match status" value="1"/>
</dbReference>
<gene>
    <name evidence="5" type="ORF">EPUS_03601</name>
</gene>
<dbReference type="Pfam" id="PF05721">
    <property type="entry name" value="PhyH"/>
    <property type="match status" value="1"/>
</dbReference>
<reference evidence="6" key="1">
    <citation type="journal article" date="2014" name="BMC Genomics">
        <title>Genome characteristics reveal the impact of lichenization on lichen-forming fungus Endocarpon pusillum Hedwig (Verrucariales, Ascomycota).</title>
        <authorList>
            <person name="Wang Y.-Y."/>
            <person name="Liu B."/>
            <person name="Zhang X.-Y."/>
            <person name="Zhou Q.-M."/>
            <person name="Zhang T."/>
            <person name="Li H."/>
            <person name="Yu Y.-F."/>
            <person name="Zhang X.-L."/>
            <person name="Hao X.-Y."/>
            <person name="Wang M."/>
            <person name="Wang L."/>
            <person name="Wei J.-C."/>
        </authorList>
    </citation>
    <scope>NUCLEOTIDE SEQUENCE [LARGE SCALE GENOMIC DNA]</scope>
    <source>
        <strain evidence="6">Z07020 / HMAS-L-300199</strain>
    </source>
</reference>
<sequence length="415" mass="44972">MPEYLAHAPLLLTLLMGNNNNNEQAKAQAQNPPTAGTVVANNQLAEVDLLDDSIEASHNNNDKKVAIPGTVGIHEQVVEASYLHDDNNYKNVAIPGTVGVHERVVEASYLHDEATEVGVLRLHSEGKHPQGLTQAQRETFDSKGYLVLPDVLTVDQATALLNESRDIMKRIAEGGKGIIRHDVSDPGAECPSPIGRVIATFEPGDDTASDPFKRRVGRLGCAVHKMPTFRALTHAALNHSIADSLGYKDARITQSQLIAKLAGVGSQIVPHQDGCVSFTNPPSALTFWYALEDTTIENGCLCVAAGSHLTTPLRQRCVKGENGLPKFVDVAQPLWARASHNASSSSNTEQTEYKYQALEVKKGTLVLFHGNLMHKSGANKSDKNRIAYTFSMVEGNVECPADTFVKPVDGEFERL</sequence>
<comment type="cofactor">
    <cofactor evidence="1">
        <name>Fe cation</name>
        <dbReference type="ChEBI" id="CHEBI:24875"/>
    </cofactor>
</comment>
<dbReference type="GeneID" id="19238641"/>
<keyword evidence="6" id="KW-1185">Reference proteome</keyword>
<dbReference type="RefSeq" id="XP_007804383.1">
    <property type="nucleotide sequence ID" value="XM_007806192.1"/>
</dbReference>
<dbReference type="Proteomes" id="UP000019373">
    <property type="component" value="Unassembled WGS sequence"/>
</dbReference>
<comment type="similarity">
    <text evidence="2">Belongs to the PhyH family.</text>
</comment>
<dbReference type="HOGENOM" id="CLU_662268_0_0_1"/>
<organism evidence="5 6">
    <name type="scientific">Endocarpon pusillum (strain Z07020 / HMAS-L-300199)</name>
    <name type="common">Lichen-forming fungus</name>
    <dbReference type="NCBI Taxonomy" id="1263415"/>
    <lineage>
        <taxon>Eukaryota</taxon>
        <taxon>Fungi</taxon>
        <taxon>Dikarya</taxon>
        <taxon>Ascomycota</taxon>
        <taxon>Pezizomycotina</taxon>
        <taxon>Eurotiomycetes</taxon>
        <taxon>Chaetothyriomycetidae</taxon>
        <taxon>Verrucariales</taxon>
        <taxon>Verrucariaceae</taxon>
        <taxon>Endocarpon</taxon>
    </lineage>
</organism>
<dbReference type="Gene3D" id="2.60.120.620">
    <property type="entry name" value="q2cbj1_9rhob like domain"/>
    <property type="match status" value="1"/>
</dbReference>
<keyword evidence="4" id="KW-0408">Iron</keyword>
<accession>U1HM22</accession>
<evidence type="ECO:0000256" key="4">
    <source>
        <dbReference type="ARBA" id="ARBA00023004"/>
    </source>
</evidence>
<evidence type="ECO:0000313" key="6">
    <source>
        <dbReference type="Proteomes" id="UP000019373"/>
    </source>
</evidence>
<evidence type="ECO:0000313" key="5">
    <source>
        <dbReference type="EMBL" id="ERF70049.1"/>
    </source>
</evidence>
<proteinExistence type="inferred from homology"/>
<dbReference type="PANTHER" id="PTHR20883:SF15">
    <property type="entry name" value="PHYTANOYL-COA DIOXYGENASE DOMAIN-CONTAINING PROTEIN 1"/>
    <property type="match status" value="1"/>
</dbReference>
<dbReference type="OrthoDB" id="445007at2759"/>